<dbReference type="RefSeq" id="WP_084983719.1">
    <property type="nucleotide sequence ID" value="NZ_CBCSCF010000010.1"/>
</dbReference>
<dbReference type="InterPro" id="IPR025285">
    <property type="entry name" value="DUF4145"/>
</dbReference>
<organism evidence="2 3">
    <name type="scientific">Rouxiella silvae</name>
    <dbReference type="NCBI Taxonomy" id="1646373"/>
    <lineage>
        <taxon>Bacteria</taxon>
        <taxon>Pseudomonadati</taxon>
        <taxon>Pseudomonadota</taxon>
        <taxon>Gammaproteobacteria</taxon>
        <taxon>Enterobacterales</taxon>
        <taxon>Yersiniaceae</taxon>
        <taxon>Rouxiella</taxon>
    </lineage>
</organism>
<evidence type="ECO:0000313" key="3">
    <source>
        <dbReference type="Proteomes" id="UP000192722"/>
    </source>
</evidence>
<evidence type="ECO:0000313" key="2">
    <source>
        <dbReference type="EMBL" id="ORJ20013.1"/>
    </source>
</evidence>
<evidence type="ECO:0000259" key="1">
    <source>
        <dbReference type="Pfam" id="PF13643"/>
    </source>
</evidence>
<dbReference type="Pfam" id="PF13643">
    <property type="entry name" value="DUF4145"/>
    <property type="match status" value="1"/>
</dbReference>
<accession>A0ABX3TXS7</accession>
<protein>
    <recommendedName>
        <fullName evidence="1">DUF4145 domain-containing protein</fullName>
    </recommendedName>
</protein>
<sequence>MSSWECPYCSRLATVTAVTGKKNGFGFSADTKYGPLYFSSHVHLCPNPECQEYTFKTVVHEGEVHNGLVYQGEKVLHTWVNKPQGIVKNFPEYIPKVILDDYEEAALIKDLSPKASATLARRCLQGMLRDFWKVKPARLVDEVLEVKEKISPDTWQAIDAVRNIGNIGAHMENDINKIIDVDPEEAELLIQLIETLIKDWYIDRHERQKRNQSIIDSAAKKKAEKKAS</sequence>
<reference evidence="2 3" key="1">
    <citation type="journal article" date="2017" name="Int. J. Syst. Evol. Microbiol.">
        <title>Rouxiella badensis sp. nov. and Rouxiella silvae sp. nov. isolated from peat bog soil in Germany and emendation of the genus description.</title>
        <authorList>
            <person name="Le Fleche-Mateos A."/>
            <person name="Kugler J.H."/>
            <person name="Hansen S.H."/>
            <person name="Syldatk C."/>
            <person name="Hausmann R."/>
            <person name="Lomprez F."/>
            <person name="Vandenbogaert M."/>
            <person name="Manuguerra J.C."/>
            <person name="Grimont P.A."/>
        </authorList>
    </citation>
    <scope>NUCLEOTIDE SEQUENCE [LARGE SCALE GENOMIC DNA]</scope>
    <source>
        <strain evidence="2 3">213</strain>
    </source>
</reference>
<dbReference type="Proteomes" id="UP000192722">
    <property type="component" value="Unassembled WGS sequence"/>
</dbReference>
<comment type="caution">
    <text evidence="2">The sequence shown here is derived from an EMBL/GenBank/DDBJ whole genome shotgun (WGS) entry which is preliminary data.</text>
</comment>
<gene>
    <name evidence="2" type="ORF">BS639_17105</name>
</gene>
<keyword evidence="3" id="KW-1185">Reference proteome</keyword>
<dbReference type="EMBL" id="MRWD01000044">
    <property type="protein sequence ID" value="ORJ20013.1"/>
    <property type="molecule type" value="Genomic_DNA"/>
</dbReference>
<proteinExistence type="predicted"/>
<feature type="domain" description="DUF4145" evidence="1">
    <location>
        <begin position="104"/>
        <end position="193"/>
    </location>
</feature>
<name>A0ABX3TXS7_9GAMM</name>